<sequence length="419" mass="46556">MPEMRILHTSDWHLGRTLYGRKRYEEYEAFLEWLAQAIRDNGIDVLVVAGDVFDTTAPGNRAQELYYRFLRRAGSLGCRHVVVVSGNHDSPSFLDAPKELLKALEVHVTGSPSGNPEDEVLVLRDGQGVPELIVCAVPHLRDRDIRTAEAGESIGDKERKLLEGIREHYAAVAACAEEKRRELGSAIPILATGHLFAAGGRTVEGDGVRELYVGSLAHVDAAVFPSCFDYVALGHLHVPQKVNGSETVRYSGSPLPMGFGEAKQQKSVCVADFRGKDASVRLLTVPVFQQLEQIRGDWDLISGRIFELAYQGSQAWLEVVYDGDEILGDLRERLEEAVGNTSMEVLRVRNTRAVERALAQTMEEETLDDLDEDDVFRRCLEANRVPEDQHAELFAAYREAVLSLLERGGQPEQGGRHEN</sequence>
<evidence type="ECO:0000256" key="4">
    <source>
        <dbReference type="ARBA" id="ARBA00022722"/>
    </source>
</evidence>
<name>A0A4R8M004_9BACT</name>
<dbReference type="GO" id="GO:0004519">
    <property type="term" value="F:endonuclease activity"/>
    <property type="evidence" value="ECO:0007669"/>
    <property type="project" value="UniProtKB-KW"/>
</dbReference>
<dbReference type="InterPro" id="IPR004593">
    <property type="entry name" value="SbcD"/>
</dbReference>
<keyword evidence="7" id="KW-0255">Endonuclease</keyword>
<dbReference type="GO" id="GO:0006310">
    <property type="term" value="P:DNA recombination"/>
    <property type="evidence" value="ECO:0007669"/>
    <property type="project" value="UniProtKB-KW"/>
</dbReference>
<accession>A0A4R8M004</accession>
<gene>
    <name evidence="7" type="primary">sbcD</name>
    <name evidence="10" type="ORF">C8D99_12912</name>
</gene>
<dbReference type="EMBL" id="SORI01000029">
    <property type="protein sequence ID" value="TDY53846.1"/>
    <property type="molecule type" value="Genomic_DNA"/>
</dbReference>
<dbReference type="CDD" id="cd00840">
    <property type="entry name" value="MPP_Mre11_N"/>
    <property type="match status" value="1"/>
</dbReference>
<evidence type="ECO:0000259" key="8">
    <source>
        <dbReference type="Pfam" id="PF00149"/>
    </source>
</evidence>
<dbReference type="RefSeq" id="WP_208321200.1">
    <property type="nucleotide sequence ID" value="NZ_SORI01000029.1"/>
</dbReference>
<keyword evidence="11" id="KW-1185">Reference proteome</keyword>
<evidence type="ECO:0000256" key="2">
    <source>
        <dbReference type="ARBA" id="ARBA00011322"/>
    </source>
</evidence>
<organism evidence="10 11">
    <name type="scientific">Aminivibrio pyruvatiphilus</name>
    <dbReference type="NCBI Taxonomy" id="1005740"/>
    <lineage>
        <taxon>Bacteria</taxon>
        <taxon>Thermotogati</taxon>
        <taxon>Synergistota</taxon>
        <taxon>Synergistia</taxon>
        <taxon>Synergistales</taxon>
        <taxon>Aminobacteriaceae</taxon>
        <taxon>Aminivibrio</taxon>
    </lineage>
</organism>
<comment type="similarity">
    <text evidence="1 7">Belongs to the SbcD family.</text>
</comment>
<comment type="caution">
    <text evidence="10">The sequence shown here is derived from an EMBL/GenBank/DDBJ whole genome shotgun (WGS) entry which is preliminary data.</text>
</comment>
<comment type="function">
    <text evidence="7">SbcCD cleaves DNA hairpin structures. These structures can inhibit DNA replication and are intermediates in certain DNA recombination reactions. The complex acts as a 3'-&gt;5' double strand exonuclease that can open hairpins. It also has a 5' single-strand endonuclease activity.</text>
</comment>
<keyword evidence="5 7" id="KW-0378">Hydrolase</keyword>
<proteinExistence type="inferred from homology"/>
<comment type="subunit">
    <text evidence="2 7">Heterodimer of SbcC and SbcD.</text>
</comment>
<evidence type="ECO:0000256" key="7">
    <source>
        <dbReference type="RuleBase" id="RU363069"/>
    </source>
</evidence>
<dbReference type="Pfam" id="PF12320">
    <property type="entry name" value="SbcD_C"/>
    <property type="match status" value="1"/>
</dbReference>
<evidence type="ECO:0000256" key="5">
    <source>
        <dbReference type="ARBA" id="ARBA00022801"/>
    </source>
</evidence>
<dbReference type="PANTHER" id="PTHR30337:SF0">
    <property type="entry name" value="NUCLEASE SBCCD SUBUNIT D"/>
    <property type="match status" value="1"/>
</dbReference>
<feature type="domain" description="Calcineurin-like phosphoesterase" evidence="8">
    <location>
        <begin position="4"/>
        <end position="198"/>
    </location>
</feature>
<reference evidence="10 11" key="1">
    <citation type="submission" date="2019-03" db="EMBL/GenBank/DDBJ databases">
        <title>Genomic Encyclopedia of Type Strains, Phase IV (KMG-IV): sequencing the most valuable type-strain genomes for metagenomic binning, comparative biology and taxonomic classification.</title>
        <authorList>
            <person name="Goeker M."/>
        </authorList>
    </citation>
    <scope>NUCLEOTIDE SEQUENCE [LARGE SCALE GENOMIC DNA]</scope>
    <source>
        <strain evidence="10 11">DSM 25964</strain>
    </source>
</reference>
<protein>
    <recommendedName>
        <fullName evidence="3 7">Nuclease SbcCD subunit D</fullName>
    </recommendedName>
</protein>
<dbReference type="InterPro" id="IPR004843">
    <property type="entry name" value="Calcineurin-like_PHP"/>
</dbReference>
<dbReference type="Pfam" id="PF00149">
    <property type="entry name" value="Metallophos"/>
    <property type="match status" value="1"/>
</dbReference>
<feature type="domain" description="Nuclease SbcCD subunit D C-terminal" evidence="9">
    <location>
        <begin position="287"/>
        <end position="382"/>
    </location>
</feature>
<dbReference type="AlphaFoldDB" id="A0A4R8M004"/>
<keyword evidence="6 7" id="KW-0269">Exonuclease</keyword>
<keyword evidence="7" id="KW-0233">DNA recombination</keyword>
<evidence type="ECO:0000259" key="9">
    <source>
        <dbReference type="Pfam" id="PF12320"/>
    </source>
</evidence>
<evidence type="ECO:0000256" key="1">
    <source>
        <dbReference type="ARBA" id="ARBA00010555"/>
    </source>
</evidence>
<dbReference type="GO" id="GO:0008408">
    <property type="term" value="F:3'-5' exonuclease activity"/>
    <property type="evidence" value="ECO:0007669"/>
    <property type="project" value="InterPro"/>
</dbReference>
<dbReference type="InterPro" id="IPR026843">
    <property type="entry name" value="SbcD_C"/>
</dbReference>
<dbReference type="InterPro" id="IPR029052">
    <property type="entry name" value="Metallo-depent_PP-like"/>
</dbReference>
<keyword evidence="7" id="KW-0235">DNA replication</keyword>
<dbReference type="Proteomes" id="UP000295066">
    <property type="component" value="Unassembled WGS sequence"/>
</dbReference>
<dbReference type="NCBIfam" id="TIGR00619">
    <property type="entry name" value="sbcd"/>
    <property type="match status" value="1"/>
</dbReference>
<dbReference type="Gene3D" id="3.60.21.10">
    <property type="match status" value="1"/>
</dbReference>
<evidence type="ECO:0000313" key="11">
    <source>
        <dbReference type="Proteomes" id="UP000295066"/>
    </source>
</evidence>
<dbReference type="SUPFAM" id="SSF56300">
    <property type="entry name" value="Metallo-dependent phosphatases"/>
    <property type="match status" value="1"/>
</dbReference>
<dbReference type="PANTHER" id="PTHR30337">
    <property type="entry name" value="COMPONENT OF ATP-DEPENDENT DSDNA EXONUCLEASE"/>
    <property type="match status" value="1"/>
</dbReference>
<dbReference type="InterPro" id="IPR041796">
    <property type="entry name" value="Mre11_N"/>
</dbReference>
<dbReference type="GO" id="GO:0006260">
    <property type="term" value="P:DNA replication"/>
    <property type="evidence" value="ECO:0007669"/>
    <property type="project" value="UniProtKB-KW"/>
</dbReference>
<evidence type="ECO:0000313" key="10">
    <source>
        <dbReference type="EMBL" id="TDY53846.1"/>
    </source>
</evidence>
<evidence type="ECO:0000256" key="6">
    <source>
        <dbReference type="ARBA" id="ARBA00022839"/>
    </source>
</evidence>
<keyword evidence="4 7" id="KW-0540">Nuclease</keyword>
<evidence type="ECO:0000256" key="3">
    <source>
        <dbReference type="ARBA" id="ARBA00013365"/>
    </source>
</evidence>
<dbReference type="InterPro" id="IPR050535">
    <property type="entry name" value="DNA_Repair-Maintenance_Comp"/>
</dbReference>
<dbReference type="Gene3D" id="3.30.160.720">
    <property type="match status" value="1"/>
</dbReference>